<evidence type="ECO:0000256" key="1">
    <source>
        <dbReference type="SAM" id="Coils"/>
    </source>
</evidence>
<feature type="compositionally biased region" description="Basic and acidic residues" evidence="2">
    <location>
        <begin position="342"/>
        <end position="362"/>
    </location>
</feature>
<gene>
    <name evidence="3" type="ORF">M972_11801</name>
</gene>
<protein>
    <submittedName>
        <fullName evidence="3">CRISPR-associated protein (TIGR03986 family)</fullName>
    </submittedName>
</protein>
<dbReference type="InterPro" id="IPR023825">
    <property type="entry name" value="CRISPR-assoc_RAMP_BGP1436"/>
</dbReference>
<dbReference type="RefSeq" id="WP_003516071.1">
    <property type="nucleotide sequence ID" value="NZ_CP013828.1"/>
</dbReference>
<evidence type="ECO:0000256" key="2">
    <source>
        <dbReference type="SAM" id="MobiDB-lite"/>
    </source>
</evidence>
<evidence type="ECO:0000313" key="3">
    <source>
        <dbReference type="EMBL" id="PFH02039.1"/>
    </source>
</evidence>
<proteinExistence type="predicted"/>
<accession>A0AB36TDM0</accession>
<organism evidence="3 4">
    <name type="scientific">Acetivibrio thermocellus AD2</name>
    <dbReference type="NCBI Taxonomy" id="1138384"/>
    <lineage>
        <taxon>Bacteria</taxon>
        <taxon>Bacillati</taxon>
        <taxon>Bacillota</taxon>
        <taxon>Clostridia</taxon>
        <taxon>Eubacteriales</taxon>
        <taxon>Oscillospiraceae</taxon>
        <taxon>Acetivibrio</taxon>
    </lineage>
</organism>
<name>A0AB36TDM0_ACETH</name>
<dbReference type="AlphaFoldDB" id="A0AB36TDM0"/>
<dbReference type="EMBL" id="PDBW01000001">
    <property type="protein sequence ID" value="PFH02039.1"/>
    <property type="molecule type" value="Genomic_DNA"/>
</dbReference>
<sequence>MNSYSKAPFNFVRLPERPVIRYSSIDELPGHDNYRGKNGEELLSGYIEYTLTAETPTPIIVSGGIEEMDGYRHARFFENVEGKKAIPGNTIRGMVRSNLQILSFSNILGGVNEKGKYLNSDIQDSRFLFRDVAGNNSLSRKYANIMGIVPGKRIAENVHAGYIMKEGKFYKYIPAKKINNMPYIRIDEIELRKIADPDLEIKYMYTRKLLEYEEKIHELNKIIAEAEDKGKDKEQEDLVKKAKNELNGILNDCKNNGYEPYCADISFEIDNQNNKIIKVGKRGKYTYSGVILSGGWILGKRSHYIVGEEDSSIAAIKIDDSIIDDYKKDLILTKKEKKTVKSSRDREIQVEKRKDKSEKNDSNEGFYALPERGKKKPFFYINHAGIFHFGFTPYMRLFYRNSVFDYIPETYKAVEGISYSEALFGFIGRFHGGKNVHYKSRLSFEDAVIIGDAQEYSENGIGLVLAAPKPTCYHIYLEQKKNADKKKLNTYEDDSNEENNFKIRGIKQYWLKDRIIVPKEEVKKENVVVYLHPLKERTKFKGRIYFNNLYADELGLLLWSLRLEDNCYQTIGMAKPFGFGRVKVGDIKLHVEDLNKKYSEFCFDYEKTEDIDKYISLYKEDFSKKYLNGNSIENSKPVEELITIKSQILPIKYCEYMGFNEYRKKGYFPKIIEWIEITKNEGNDNYKNIKKT</sequence>
<evidence type="ECO:0000313" key="4">
    <source>
        <dbReference type="Proteomes" id="UP000223596"/>
    </source>
</evidence>
<dbReference type="NCBIfam" id="TIGR03986">
    <property type="entry name" value="TIGR03986 family CRISPR-associated RAMP protein"/>
    <property type="match status" value="1"/>
</dbReference>
<keyword evidence="1" id="KW-0175">Coiled coil</keyword>
<comment type="caution">
    <text evidence="3">The sequence shown here is derived from an EMBL/GenBank/DDBJ whole genome shotgun (WGS) entry which is preliminary data.</text>
</comment>
<feature type="region of interest" description="Disordered" evidence="2">
    <location>
        <begin position="342"/>
        <end position="366"/>
    </location>
</feature>
<reference evidence="3 4" key="1">
    <citation type="submission" date="2017-09" db="EMBL/GenBank/DDBJ databases">
        <title>Evaluation of Pacific Biosciences Sequencing Technology to Finishing C. thermocellum Genome Sequences.</title>
        <authorList>
            <person name="Brown S."/>
        </authorList>
    </citation>
    <scope>NUCLEOTIDE SEQUENCE [LARGE SCALE GENOMIC DNA]</scope>
    <source>
        <strain evidence="3 4">AD2</strain>
    </source>
</reference>
<feature type="coiled-coil region" evidence="1">
    <location>
        <begin position="209"/>
        <end position="236"/>
    </location>
</feature>
<dbReference type="Proteomes" id="UP000223596">
    <property type="component" value="Unassembled WGS sequence"/>
</dbReference>